<evidence type="ECO:0000256" key="1">
    <source>
        <dbReference type="SAM" id="Phobius"/>
    </source>
</evidence>
<evidence type="ECO:0000259" key="2">
    <source>
        <dbReference type="Pfam" id="PF09335"/>
    </source>
</evidence>
<dbReference type="Proteomes" id="UP000218542">
    <property type="component" value="Unassembled WGS sequence"/>
</dbReference>
<dbReference type="RefSeq" id="WP_096895860.1">
    <property type="nucleotide sequence ID" value="NZ_BAOS01000034.1"/>
</dbReference>
<dbReference type="EMBL" id="BAOS01000034">
    <property type="protein sequence ID" value="GAX62468.1"/>
    <property type="molecule type" value="Genomic_DNA"/>
</dbReference>
<feature type="transmembrane region" description="Helical" evidence="1">
    <location>
        <begin position="149"/>
        <end position="172"/>
    </location>
</feature>
<keyword evidence="1" id="KW-1133">Transmembrane helix</keyword>
<protein>
    <submittedName>
        <fullName evidence="3">Membrane protein</fullName>
    </submittedName>
</protein>
<dbReference type="Pfam" id="PF09335">
    <property type="entry name" value="VTT_dom"/>
    <property type="match status" value="1"/>
</dbReference>
<dbReference type="PANTHER" id="PTHR42709">
    <property type="entry name" value="ALKALINE PHOSPHATASE LIKE PROTEIN"/>
    <property type="match status" value="1"/>
</dbReference>
<dbReference type="OrthoDB" id="9789113at2"/>
<keyword evidence="1" id="KW-0472">Membrane</keyword>
<dbReference type="InterPro" id="IPR032816">
    <property type="entry name" value="VTT_dom"/>
</dbReference>
<sequence>MESIEKEQITRKANHIRRLYDWTIHWAETPHSTWALFILAFCESSFFPIPPDVLLIALAVALPGKSFKYAIICSVGSILGGCFGYFIGYQFFEFVGRPIISFYNITDIFDTVSTQYHNNAFSAIAVAGFTPIPYKVFTIAAGACKINIFTLILASALSRSARFFLVAGLFYVFGPKIKTFIEKYFNILSIIFVILLISGFIAVKYLK</sequence>
<feature type="transmembrane region" description="Helical" evidence="1">
    <location>
        <begin position="184"/>
        <end position="206"/>
    </location>
</feature>
<dbReference type="InterPro" id="IPR051311">
    <property type="entry name" value="DedA_domain"/>
</dbReference>
<gene>
    <name evidence="3" type="ORF">SCALIN_C34_0019</name>
</gene>
<evidence type="ECO:0000313" key="4">
    <source>
        <dbReference type="Proteomes" id="UP000218542"/>
    </source>
</evidence>
<evidence type="ECO:0000313" key="3">
    <source>
        <dbReference type="EMBL" id="GAX62468.1"/>
    </source>
</evidence>
<proteinExistence type="predicted"/>
<dbReference type="PANTHER" id="PTHR42709:SF11">
    <property type="entry name" value="DEDA FAMILY PROTEIN"/>
    <property type="match status" value="1"/>
</dbReference>
<keyword evidence="4" id="KW-1185">Reference proteome</keyword>
<dbReference type="GO" id="GO:0005886">
    <property type="term" value="C:plasma membrane"/>
    <property type="evidence" value="ECO:0007669"/>
    <property type="project" value="TreeGrafter"/>
</dbReference>
<comment type="caution">
    <text evidence="3">The sequence shown here is derived from an EMBL/GenBank/DDBJ whole genome shotgun (WGS) entry which is preliminary data.</text>
</comment>
<dbReference type="AlphaFoldDB" id="A0A286U2U9"/>
<organism evidence="3 4">
    <name type="scientific">Candidatus Scalindua japonica</name>
    <dbReference type="NCBI Taxonomy" id="1284222"/>
    <lineage>
        <taxon>Bacteria</taxon>
        <taxon>Pseudomonadati</taxon>
        <taxon>Planctomycetota</taxon>
        <taxon>Candidatus Brocadiia</taxon>
        <taxon>Candidatus Brocadiales</taxon>
        <taxon>Candidatus Scalinduaceae</taxon>
        <taxon>Candidatus Scalindua</taxon>
    </lineage>
</organism>
<keyword evidence="1" id="KW-0812">Transmembrane</keyword>
<name>A0A286U2U9_9BACT</name>
<feature type="transmembrane region" description="Helical" evidence="1">
    <location>
        <begin position="120"/>
        <end position="137"/>
    </location>
</feature>
<feature type="domain" description="VTT" evidence="2">
    <location>
        <begin position="49"/>
        <end position="171"/>
    </location>
</feature>
<feature type="transmembrane region" description="Helical" evidence="1">
    <location>
        <begin position="69"/>
        <end position="92"/>
    </location>
</feature>
<reference evidence="4" key="1">
    <citation type="journal article" date="2017" name="Environ. Microbiol. Rep.">
        <title>Genetic Diversity of Marine Anaerobic Ammonium-Oxidizing Bacteria as Revealed by Genomic and Proteomic Analyses of 'Candidatus Scalindua japonica'.</title>
        <authorList>
            <person name="Oshiki M."/>
            <person name="Mizuto K."/>
            <person name="Kimura Z."/>
            <person name="Kindaichi T."/>
            <person name="Satoh H."/>
            <person name="Okabe S."/>
        </authorList>
    </citation>
    <scope>NUCLEOTIDE SEQUENCE [LARGE SCALE GENOMIC DNA]</scope>
    <source>
        <strain evidence="4">husup-a2</strain>
    </source>
</reference>
<accession>A0A286U2U9</accession>